<proteinExistence type="inferred from homology"/>
<evidence type="ECO:0000256" key="7">
    <source>
        <dbReference type="ARBA" id="ARBA00022898"/>
    </source>
</evidence>
<evidence type="ECO:0000313" key="12">
    <source>
        <dbReference type="Proteomes" id="UP000264589"/>
    </source>
</evidence>
<dbReference type="Proteomes" id="UP000264589">
    <property type="component" value="Unassembled WGS sequence"/>
</dbReference>
<feature type="modified residue" description="N6-(pyridoxal phosphate)lysine" evidence="9">
    <location>
        <position position="225"/>
    </location>
</feature>
<comment type="similarity">
    <text evidence="3 9">Belongs to the class-II pyridoxal-phosphate-dependent aminotransferase family. Histidinol-phosphate aminotransferase subfamily.</text>
</comment>
<reference evidence="11 12" key="1">
    <citation type="submission" date="2018-08" db="EMBL/GenBank/DDBJ databases">
        <title>Parvularcula sp. SM1705, isolated from surface water of the South Sea China.</title>
        <authorList>
            <person name="Sun L."/>
        </authorList>
    </citation>
    <scope>NUCLEOTIDE SEQUENCE [LARGE SCALE GENOMIC DNA]</scope>
    <source>
        <strain evidence="11 12">SM1705</strain>
    </source>
</reference>
<dbReference type="Pfam" id="PF00155">
    <property type="entry name" value="Aminotran_1_2"/>
    <property type="match status" value="1"/>
</dbReference>
<dbReference type="InterPro" id="IPR005861">
    <property type="entry name" value="HisP_aminotrans"/>
</dbReference>
<dbReference type="PANTHER" id="PTHR43643">
    <property type="entry name" value="HISTIDINOL-PHOSPHATE AMINOTRANSFERASE 2"/>
    <property type="match status" value="1"/>
</dbReference>
<dbReference type="InterPro" id="IPR015422">
    <property type="entry name" value="PyrdxlP-dep_Trfase_small"/>
</dbReference>
<comment type="catalytic activity">
    <reaction evidence="8 9">
        <text>L-histidinol phosphate + 2-oxoglutarate = 3-(imidazol-4-yl)-2-oxopropyl phosphate + L-glutamate</text>
        <dbReference type="Rhea" id="RHEA:23744"/>
        <dbReference type="ChEBI" id="CHEBI:16810"/>
        <dbReference type="ChEBI" id="CHEBI:29985"/>
        <dbReference type="ChEBI" id="CHEBI:57766"/>
        <dbReference type="ChEBI" id="CHEBI:57980"/>
        <dbReference type="EC" id="2.6.1.9"/>
    </reaction>
</comment>
<dbReference type="UniPathway" id="UPA00031">
    <property type="reaction ID" value="UER00012"/>
</dbReference>
<evidence type="ECO:0000256" key="6">
    <source>
        <dbReference type="ARBA" id="ARBA00022679"/>
    </source>
</evidence>
<dbReference type="CDD" id="cd00609">
    <property type="entry name" value="AAT_like"/>
    <property type="match status" value="1"/>
</dbReference>
<sequence length="365" mass="38658">MPKRPQPLAGLADIAPYVPGKAEAGGKKVWKLSANESAMGPSPKAVAAAQEAAAYIHIYPDGAARDLKTGISEVEGLDPARLIIGSGSDEVLQLLIRAYAAPGEAILQSAHGFSYYHVAAAAVRVKTIFVPEVNYLADVDALLAAVAPEVRIVFIANPNNPTGTVLMADELRRLRDGLPDEVMLVLDGAYAEYMIDEGYSDGCDLVDEAIERGMDNVVMTRTFSKIYGLGGARVGWGYGPPEVISILERIRPPFNITVPSLKAAEAAIRDQAFMTENRAFTLSERARLKEGIEALGFATIPSHANFVTFDAGSADDAKAILAHLEADGILIRSAASSGLPSHLRVTVGPAEASDAFLESLKAFAA</sequence>
<dbReference type="Gene3D" id="3.90.1150.10">
    <property type="entry name" value="Aspartate Aminotransferase, domain 1"/>
    <property type="match status" value="1"/>
</dbReference>
<evidence type="ECO:0000256" key="9">
    <source>
        <dbReference type="HAMAP-Rule" id="MF_01023"/>
    </source>
</evidence>
<comment type="caution">
    <text evidence="11">The sequence shown here is derived from an EMBL/GenBank/DDBJ whole genome shotgun (WGS) entry which is preliminary data.</text>
</comment>
<dbReference type="GO" id="GO:0000105">
    <property type="term" value="P:L-histidine biosynthetic process"/>
    <property type="evidence" value="ECO:0007669"/>
    <property type="project" value="UniProtKB-UniRule"/>
</dbReference>
<evidence type="ECO:0000313" key="11">
    <source>
        <dbReference type="EMBL" id="RFB05625.1"/>
    </source>
</evidence>
<evidence type="ECO:0000256" key="8">
    <source>
        <dbReference type="ARBA" id="ARBA00047481"/>
    </source>
</evidence>
<dbReference type="EMBL" id="QUQO01000001">
    <property type="protein sequence ID" value="RFB05625.1"/>
    <property type="molecule type" value="Genomic_DNA"/>
</dbReference>
<dbReference type="SUPFAM" id="SSF53383">
    <property type="entry name" value="PLP-dependent transferases"/>
    <property type="match status" value="1"/>
</dbReference>
<dbReference type="InterPro" id="IPR015421">
    <property type="entry name" value="PyrdxlP-dep_Trfase_major"/>
</dbReference>
<accession>A0A371RJK6</accession>
<keyword evidence="9" id="KW-0028">Amino-acid biosynthesis</keyword>
<dbReference type="GO" id="GO:0030170">
    <property type="term" value="F:pyridoxal phosphate binding"/>
    <property type="evidence" value="ECO:0007669"/>
    <property type="project" value="InterPro"/>
</dbReference>
<evidence type="ECO:0000259" key="10">
    <source>
        <dbReference type="Pfam" id="PF00155"/>
    </source>
</evidence>
<evidence type="ECO:0000256" key="3">
    <source>
        <dbReference type="ARBA" id="ARBA00007970"/>
    </source>
</evidence>
<name>A0A371RJK6_9PROT</name>
<evidence type="ECO:0000256" key="4">
    <source>
        <dbReference type="ARBA" id="ARBA00011738"/>
    </source>
</evidence>
<dbReference type="FunCoup" id="A0A371RJK6">
    <property type="interactions" value="479"/>
</dbReference>
<organism evidence="11 12">
    <name type="scientific">Parvularcula marina</name>
    <dbReference type="NCBI Taxonomy" id="2292771"/>
    <lineage>
        <taxon>Bacteria</taxon>
        <taxon>Pseudomonadati</taxon>
        <taxon>Pseudomonadota</taxon>
        <taxon>Alphaproteobacteria</taxon>
        <taxon>Parvularculales</taxon>
        <taxon>Parvularculaceae</taxon>
        <taxon>Parvularcula</taxon>
    </lineage>
</organism>
<feature type="domain" description="Aminotransferase class I/classII large" evidence="10">
    <location>
        <begin position="28"/>
        <end position="359"/>
    </location>
</feature>
<dbReference type="EC" id="2.6.1.9" evidence="9"/>
<keyword evidence="7 9" id="KW-0663">Pyridoxal phosphate</keyword>
<dbReference type="Gene3D" id="3.40.640.10">
    <property type="entry name" value="Type I PLP-dependent aspartate aminotransferase-like (Major domain)"/>
    <property type="match status" value="1"/>
</dbReference>
<dbReference type="InParanoid" id="A0A371RJK6"/>
<evidence type="ECO:0000256" key="2">
    <source>
        <dbReference type="ARBA" id="ARBA00005011"/>
    </source>
</evidence>
<dbReference type="RefSeq" id="WP_116392259.1">
    <property type="nucleotide sequence ID" value="NZ_QUQO01000001.1"/>
</dbReference>
<dbReference type="PANTHER" id="PTHR43643:SF3">
    <property type="entry name" value="HISTIDINOL-PHOSPHATE AMINOTRANSFERASE"/>
    <property type="match status" value="1"/>
</dbReference>
<dbReference type="NCBIfam" id="TIGR01141">
    <property type="entry name" value="hisC"/>
    <property type="match status" value="1"/>
</dbReference>
<dbReference type="HAMAP" id="MF_01023">
    <property type="entry name" value="HisC_aminotrans_2"/>
    <property type="match status" value="1"/>
</dbReference>
<comment type="subunit">
    <text evidence="4 9">Homodimer.</text>
</comment>
<protein>
    <recommendedName>
        <fullName evidence="9">Histidinol-phosphate aminotransferase</fullName>
        <ecNumber evidence="9">2.6.1.9</ecNumber>
    </recommendedName>
    <alternativeName>
        <fullName evidence="9">Imidazole acetol-phosphate transaminase</fullName>
    </alternativeName>
</protein>
<dbReference type="InterPro" id="IPR015424">
    <property type="entry name" value="PyrdxlP-dep_Trfase"/>
</dbReference>
<comment type="pathway">
    <text evidence="2 9">Amino-acid biosynthesis; L-histidine biosynthesis; L-histidine from 5-phospho-alpha-D-ribose 1-diphosphate: step 7/9.</text>
</comment>
<keyword evidence="9" id="KW-0368">Histidine biosynthesis</keyword>
<keyword evidence="12" id="KW-1185">Reference proteome</keyword>
<evidence type="ECO:0000256" key="1">
    <source>
        <dbReference type="ARBA" id="ARBA00001933"/>
    </source>
</evidence>
<dbReference type="OrthoDB" id="9809616at2"/>
<keyword evidence="6 9" id="KW-0808">Transferase</keyword>
<comment type="cofactor">
    <cofactor evidence="1 9">
        <name>pyridoxal 5'-phosphate</name>
        <dbReference type="ChEBI" id="CHEBI:597326"/>
    </cofactor>
</comment>
<dbReference type="GO" id="GO:0004400">
    <property type="term" value="F:histidinol-phosphate transaminase activity"/>
    <property type="evidence" value="ECO:0007669"/>
    <property type="project" value="UniProtKB-UniRule"/>
</dbReference>
<dbReference type="AlphaFoldDB" id="A0A371RJK6"/>
<keyword evidence="5 9" id="KW-0032">Aminotransferase</keyword>
<dbReference type="InterPro" id="IPR004839">
    <property type="entry name" value="Aminotransferase_I/II_large"/>
</dbReference>
<gene>
    <name evidence="9" type="primary">hisC</name>
    <name evidence="11" type="ORF">DX908_10320</name>
</gene>
<dbReference type="InterPro" id="IPR050106">
    <property type="entry name" value="HistidinolP_aminotransfase"/>
</dbReference>
<evidence type="ECO:0000256" key="5">
    <source>
        <dbReference type="ARBA" id="ARBA00022576"/>
    </source>
</evidence>